<comment type="similarity">
    <text evidence="2">Belongs to the glycosyl hydrolase 88 family.</text>
</comment>
<dbReference type="InterPro" id="IPR012341">
    <property type="entry name" value="6hp_glycosidase-like_sf"/>
</dbReference>
<evidence type="ECO:0000313" key="6">
    <source>
        <dbReference type="Proteomes" id="UP000679220"/>
    </source>
</evidence>
<dbReference type="GO" id="GO:0052757">
    <property type="term" value="F:chondroitin hydrolase activity"/>
    <property type="evidence" value="ECO:0007669"/>
    <property type="project" value="TreeGrafter"/>
</dbReference>
<dbReference type="Proteomes" id="UP000679220">
    <property type="component" value="Unassembled WGS sequence"/>
</dbReference>
<feature type="binding site" evidence="4">
    <location>
        <position position="250"/>
    </location>
    <ligand>
        <name>substrate</name>
    </ligand>
</feature>
<reference evidence="5" key="2">
    <citation type="submission" date="2021-04" db="EMBL/GenBank/DDBJ databases">
        <authorList>
            <person name="Zhang T."/>
            <person name="Zhang Y."/>
            <person name="Lu D."/>
            <person name="Zuo D."/>
            <person name="Du Z."/>
        </authorList>
    </citation>
    <scope>NUCLEOTIDE SEQUENCE</scope>
    <source>
        <strain evidence="5">JR1</strain>
    </source>
</reference>
<dbReference type="Gene3D" id="1.50.10.10">
    <property type="match status" value="1"/>
</dbReference>
<dbReference type="EMBL" id="JAGTAR010000012">
    <property type="protein sequence ID" value="MBR8535797.1"/>
    <property type="molecule type" value="Genomic_DNA"/>
</dbReference>
<feature type="binding site" evidence="4">
    <location>
        <position position="126"/>
    </location>
    <ligand>
        <name>substrate</name>
    </ligand>
</feature>
<organism evidence="5 6">
    <name type="scientific">Carboxylicivirga sediminis</name>
    <dbReference type="NCBI Taxonomy" id="2006564"/>
    <lineage>
        <taxon>Bacteria</taxon>
        <taxon>Pseudomonadati</taxon>
        <taxon>Bacteroidota</taxon>
        <taxon>Bacteroidia</taxon>
        <taxon>Marinilabiliales</taxon>
        <taxon>Marinilabiliaceae</taxon>
        <taxon>Carboxylicivirga</taxon>
    </lineage>
</organism>
<name>A0A941IYH1_9BACT</name>
<dbReference type="InterPro" id="IPR052369">
    <property type="entry name" value="UG_Glycosaminoglycan_Hydrolase"/>
</dbReference>
<accession>A0A941IYH1</accession>
<keyword evidence="1 5" id="KW-0378">Hydrolase</keyword>
<evidence type="ECO:0000256" key="4">
    <source>
        <dbReference type="PIRSR" id="PIRSR610905-2"/>
    </source>
</evidence>
<dbReference type="InterPro" id="IPR008928">
    <property type="entry name" value="6-hairpin_glycosidase_sf"/>
</dbReference>
<feature type="binding site" evidence="4">
    <location>
        <position position="262"/>
    </location>
    <ligand>
        <name>substrate</name>
    </ligand>
</feature>
<dbReference type="RefSeq" id="WP_212190110.1">
    <property type="nucleotide sequence ID" value="NZ_JAGTAR010000012.1"/>
</dbReference>
<dbReference type="PANTHER" id="PTHR36845">
    <property type="entry name" value="HYDROLASE, PUTATIVE (AFU_ORTHOLOGUE AFUA_7G05090)-RELATED"/>
    <property type="match status" value="1"/>
</dbReference>
<evidence type="ECO:0000256" key="2">
    <source>
        <dbReference type="ARBA" id="ARBA00038358"/>
    </source>
</evidence>
<dbReference type="GO" id="GO:0000272">
    <property type="term" value="P:polysaccharide catabolic process"/>
    <property type="evidence" value="ECO:0007669"/>
    <property type="project" value="TreeGrafter"/>
</dbReference>
<feature type="active site" description="Nucleophile" evidence="3">
    <location>
        <position position="126"/>
    </location>
</feature>
<evidence type="ECO:0000256" key="1">
    <source>
        <dbReference type="ARBA" id="ARBA00022801"/>
    </source>
</evidence>
<dbReference type="AlphaFoldDB" id="A0A941IYH1"/>
<gene>
    <name evidence="5" type="ORF">KDU71_09545</name>
</gene>
<keyword evidence="6" id="KW-1185">Reference proteome</keyword>
<sequence>MKKTENQRLDMLNLGAGGLLLILLLLANACTSPKEKFIEDNVAFAQMQLDAALNAMKEDSVVRKFPRSVKTDGSIVYVGPYDWTSGFFPGSLWYLYELNGDVRWQQEASRTTEWLDKIQYYTGNHDVGFMINCSYGNALRLTGNAAYQQVLINAAESLSTRFSPVTGVIKSWGGGKTRDGHVWQYPVIIDNMMNLELLFKASELSGNDKYRNIAIQHANTTIENHFREDYSSYHVLDYDTITGEVRGRYTHQGYSHESSWARGQAWGLYGFTLTHRATGDEKYLKQAESIADYIINHPNLPDDRVPLWDYHVKDDAYAPSWVAEMPQQEEPSRDASAAAITCSALFELSQVSDKGDVYYAFAKELLQNLSAHYRSVNNPYFILEHSVGYLAANSEVDVPLNYADYYFLEALLRFKQLNK</sequence>
<evidence type="ECO:0000313" key="5">
    <source>
        <dbReference type="EMBL" id="MBR8535797.1"/>
    </source>
</evidence>
<feature type="active site" description="Proton donor" evidence="3">
    <location>
        <position position="190"/>
    </location>
</feature>
<feature type="binding site" evidence="4">
    <location>
        <position position="266"/>
    </location>
    <ligand>
        <name>substrate</name>
    </ligand>
</feature>
<reference evidence="5" key="1">
    <citation type="journal article" date="2018" name="Int. J. Syst. Evol. Microbiol.">
        <title>Carboxylicivirga sediminis sp. nov., isolated from coastal sediment.</title>
        <authorList>
            <person name="Wang F.Q."/>
            <person name="Ren L.H."/>
            <person name="Zou R.J."/>
            <person name="Sun Y.Z."/>
            <person name="Liu X.J."/>
            <person name="Jiang F."/>
            <person name="Liu L.J."/>
        </authorList>
    </citation>
    <scope>NUCLEOTIDE SEQUENCE</scope>
    <source>
        <strain evidence="5">JR1</strain>
    </source>
</reference>
<dbReference type="Pfam" id="PF07470">
    <property type="entry name" value="Glyco_hydro_88"/>
    <property type="match status" value="1"/>
</dbReference>
<dbReference type="InterPro" id="IPR010905">
    <property type="entry name" value="Glyco_hydro_88"/>
</dbReference>
<proteinExistence type="inferred from homology"/>
<dbReference type="SUPFAM" id="SSF48208">
    <property type="entry name" value="Six-hairpin glycosidases"/>
    <property type="match status" value="1"/>
</dbReference>
<comment type="caution">
    <text evidence="5">The sequence shown here is derived from an EMBL/GenBank/DDBJ whole genome shotgun (WGS) entry which is preliminary data.</text>
</comment>
<dbReference type="PANTHER" id="PTHR36845:SF1">
    <property type="entry name" value="HYDROLASE, PUTATIVE (AFU_ORTHOLOGUE AFUA_7G05090)-RELATED"/>
    <property type="match status" value="1"/>
</dbReference>
<evidence type="ECO:0000256" key="3">
    <source>
        <dbReference type="PIRSR" id="PIRSR610905-1"/>
    </source>
</evidence>
<feature type="binding site" evidence="4">
    <location>
        <position position="190"/>
    </location>
    <ligand>
        <name>substrate</name>
    </ligand>
</feature>
<protein>
    <submittedName>
        <fullName evidence="5">Glycoside hydrolase family 88 protein</fullName>
    </submittedName>
</protein>